<feature type="transmembrane region" description="Helical" evidence="1">
    <location>
        <begin position="50"/>
        <end position="70"/>
    </location>
</feature>
<keyword evidence="1" id="KW-0472">Membrane</keyword>
<protein>
    <submittedName>
        <fullName evidence="2">Uncharacterized protein</fullName>
    </submittedName>
</protein>
<evidence type="ECO:0000256" key="1">
    <source>
        <dbReference type="SAM" id="Phobius"/>
    </source>
</evidence>
<dbReference type="AlphaFoldDB" id="G2QU34"/>
<keyword evidence="3" id="KW-1185">Reference proteome</keyword>
<proteinExistence type="predicted"/>
<keyword evidence="1" id="KW-0812">Transmembrane</keyword>
<gene>
    <name evidence="2" type="ORF">THITE_2169703</name>
</gene>
<organism evidence="2 3">
    <name type="scientific">Thermothielavioides terrestris (strain ATCC 38088 / NRRL 8126)</name>
    <name type="common">Thielavia terrestris</name>
    <dbReference type="NCBI Taxonomy" id="578455"/>
    <lineage>
        <taxon>Eukaryota</taxon>
        <taxon>Fungi</taxon>
        <taxon>Dikarya</taxon>
        <taxon>Ascomycota</taxon>
        <taxon>Pezizomycotina</taxon>
        <taxon>Sordariomycetes</taxon>
        <taxon>Sordariomycetidae</taxon>
        <taxon>Sordariales</taxon>
        <taxon>Chaetomiaceae</taxon>
        <taxon>Thermothielavioides</taxon>
        <taxon>Thermothielavioides terrestris</taxon>
    </lineage>
</organism>
<feature type="transmembrane region" description="Helical" evidence="1">
    <location>
        <begin position="21"/>
        <end position="38"/>
    </location>
</feature>
<dbReference type="EMBL" id="CP003009">
    <property type="protein sequence ID" value="AEO64495.1"/>
    <property type="molecule type" value="Genomic_DNA"/>
</dbReference>
<reference evidence="2 3" key="1">
    <citation type="journal article" date="2011" name="Nat. Biotechnol.">
        <title>Comparative genomic analysis of the thermophilic biomass-degrading fungi Myceliophthora thermophila and Thielavia terrestris.</title>
        <authorList>
            <person name="Berka R.M."/>
            <person name="Grigoriev I.V."/>
            <person name="Otillar R."/>
            <person name="Salamov A."/>
            <person name="Grimwood J."/>
            <person name="Reid I."/>
            <person name="Ishmael N."/>
            <person name="John T."/>
            <person name="Darmond C."/>
            <person name="Moisan M.-C."/>
            <person name="Henrissat B."/>
            <person name="Coutinho P.M."/>
            <person name="Lombard V."/>
            <person name="Natvig D.O."/>
            <person name="Lindquist E."/>
            <person name="Schmutz J."/>
            <person name="Lucas S."/>
            <person name="Harris P."/>
            <person name="Powlowski J."/>
            <person name="Bellemare A."/>
            <person name="Taylor D."/>
            <person name="Butler G."/>
            <person name="de Vries R.P."/>
            <person name="Allijn I.E."/>
            <person name="van den Brink J."/>
            <person name="Ushinsky S."/>
            <person name="Storms R."/>
            <person name="Powell A.J."/>
            <person name="Paulsen I.T."/>
            <person name="Elbourne L.D.H."/>
            <person name="Baker S.E."/>
            <person name="Magnuson J."/>
            <person name="LaBoissiere S."/>
            <person name="Clutterbuck A.J."/>
            <person name="Martinez D."/>
            <person name="Wogulis M."/>
            <person name="de Leon A.L."/>
            <person name="Rey M.W."/>
            <person name="Tsang A."/>
        </authorList>
    </citation>
    <scope>NUCLEOTIDE SEQUENCE [LARGE SCALE GENOMIC DNA]</scope>
    <source>
        <strain evidence="3">ATCC 38088 / NRRL 8126</strain>
    </source>
</reference>
<dbReference type="GeneID" id="11521237"/>
<dbReference type="RefSeq" id="XP_003650831.1">
    <property type="nucleotide sequence ID" value="XM_003650783.1"/>
</dbReference>
<keyword evidence="1" id="KW-1133">Transmembrane helix</keyword>
<name>G2QU34_THETT</name>
<dbReference type="KEGG" id="ttt:THITE_2169703"/>
<accession>G2QU34</accession>
<dbReference type="Proteomes" id="UP000008181">
    <property type="component" value="Chromosome 1"/>
</dbReference>
<sequence>MATARGGRFANRAAPIARIELAFFGSMSPMVVATIIIRPRRGHTAGPTGIYLLMNWLFGCLLVKGQYIWLPESAELR</sequence>
<evidence type="ECO:0000313" key="3">
    <source>
        <dbReference type="Proteomes" id="UP000008181"/>
    </source>
</evidence>
<evidence type="ECO:0000313" key="2">
    <source>
        <dbReference type="EMBL" id="AEO64495.1"/>
    </source>
</evidence>
<dbReference type="HOGENOM" id="CLU_2639838_0_0_1"/>